<dbReference type="CDD" id="cd06598">
    <property type="entry name" value="GH31_transferase_CtsZ"/>
    <property type="match status" value="1"/>
</dbReference>
<dbReference type="PANTHER" id="PTHR43863">
    <property type="entry name" value="HYDROLASE, PUTATIVE (AFU_ORTHOLOGUE AFUA_1G03140)-RELATED"/>
    <property type="match status" value="1"/>
</dbReference>
<feature type="domain" description="DUF5110" evidence="5">
    <location>
        <begin position="683"/>
        <end position="755"/>
    </location>
</feature>
<dbReference type="InterPro" id="IPR017853">
    <property type="entry name" value="GH"/>
</dbReference>
<evidence type="ECO:0000313" key="7">
    <source>
        <dbReference type="EMBL" id="TYP74957.1"/>
    </source>
</evidence>
<dbReference type="InterPro" id="IPR033403">
    <property type="entry name" value="DUF5110"/>
</dbReference>
<dbReference type="Pfam" id="PF21365">
    <property type="entry name" value="Glyco_hydro_31_3rd"/>
    <property type="match status" value="1"/>
</dbReference>
<evidence type="ECO:0000259" key="5">
    <source>
        <dbReference type="Pfam" id="PF17137"/>
    </source>
</evidence>
<feature type="domain" description="Glycosyl hydrolase family 31 C-terminal" evidence="6">
    <location>
        <begin position="580"/>
        <end position="666"/>
    </location>
</feature>
<dbReference type="SUPFAM" id="SSF51011">
    <property type="entry name" value="Glycosyl hydrolase domain"/>
    <property type="match status" value="1"/>
</dbReference>
<dbReference type="GO" id="GO:0030246">
    <property type="term" value="F:carbohydrate binding"/>
    <property type="evidence" value="ECO:0007669"/>
    <property type="project" value="InterPro"/>
</dbReference>
<keyword evidence="8" id="KW-1185">Reference proteome</keyword>
<comment type="caution">
    <text evidence="7">The sequence shown here is derived from an EMBL/GenBank/DDBJ whole genome shotgun (WGS) entry which is preliminary data.</text>
</comment>
<organism evidence="7 8">
    <name type="scientific">Aquimarina intermedia</name>
    <dbReference type="NCBI Taxonomy" id="350814"/>
    <lineage>
        <taxon>Bacteria</taxon>
        <taxon>Pseudomonadati</taxon>
        <taxon>Bacteroidota</taxon>
        <taxon>Flavobacteriia</taxon>
        <taxon>Flavobacteriales</taxon>
        <taxon>Flavobacteriaceae</taxon>
        <taxon>Aquimarina</taxon>
    </lineage>
</organism>
<protein>
    <submittedName>
        <fullName evidence="7">Alpha-glucosidase/oligosaccharide 4-alpha-D-glucosyltransferase</fullName>
    </submittedName>
</protein>
<dbReference type="AlphaFoldDB" id="A0A5S5C6N2"/>
<dbReference type="InterPro" id="IPR048395">
    <property type="entry name" value="Glyco_hydro_31_C"/>
</dbReference>
<dbReference type="Pfam" id="PF17137">
    <property type="entry name" value="DUF5110"/>
    <property type="match status" value="1"/>
</dbReference>
<dbReference type="GO" id="GO:0016740">
    <property type="term" value="F:transferase activity"/>
    <property type="evidence" value="ECO:0007669"/>
    <property type="project" value="UniProtKB-KW"/>
</dbReference>
<dbReference type="PANTHER" id="PTHR43863:SF2">
    <property type="entry name" value="MALTASE-GLUCOAMYLASE"/>
    <property type="match status" value="1"/>
</dbReference>
<reference evidence="7 8" key="1">
    <citation type="submission" date="2019-07" db="EMBL/GenBank/DDBJ databases">
        <title>Genomic Encyclopedia of Archaeal and Bacterial Type Strains, Phase II (KMG-II): from individual species to whole genera.</title>
        <authorList>
            <person name="Goeker M."/>
        </authorList>
    </citation>
    <scope>NUCLEOTIDE SEQUENCE [LARGE SCALE GENOMIC DNA]</scope>
    <source>
        <strain evidence="7 8">DSM 17527</strain>
    </source>
</reference>
<proteinExistence type="inferred from homology"/>
<evidence type="ECO:0000256" key="1">
    <source>
        <dbReference type="ARBA" id="ARBA00007806"/>
    </source>
</evidence>
<gene>
    <name evidence="7" type="ORF">BD809_10319</name>
</gene>
<evidence type="ECO:0000313" key="8">
    <source>
        <dbReference type="Proteomes" id="UP000324376"/>
    </source>
</evidence>
<keyword evidence="7" id="KW-0808">Transferase</keyword>
<dbReference type="Gene3D" id="3.20.20.80">
    <property type="entry name" value="Glycosidases"/>
    <property type="match status" value="1"/>
</dbReference>
<dbReference type="GO" id="GO:0004553">
    <property type="term" value="F:hydrolase activity, hydrolyzing O-glycosyl compounds"/>
    <property type="evidence" value="ECO:0007669"/>
    <property type="project" value="InterPro"/>
</dbReference>
<dbReference type="SUPFAM" id="SSF51445">
    <property type="entry name" value="(Trans)glycosidases"/>
    <property type="match status" value="1"/>
</dbReference>
<dbReference type="GO" id="GO:0005975">
    <property type="term" value="P:carbohydrate metabolic process"/>
    <property type="evidence" value="ECO:0007669"/>
    <property type="project" value="InterPro"/>
</dbReference>
<evidence type="ECO:0000259" key="6">
    <source>
        <dbReference type="Pfam" id="PF21365"/>
    </source>
</evidence>
<dbReference type="EMBL" id="VNHU01000003">
    <property type="protein sequence ID" value="TYP74957.1"/>
    <property type="molecule type" value="Genomic_DNA"/>
</dbReference>
<sequence length="799" mass="91456">MTLQFLQGLTTFLFLVSNLVLSAQQNEYFKSVKTHEDHLKVQVENGMYHFSILSDKIIETSFIPYGEQLDTISHAVVLNAIDDNTQFVESENTLSYGLKDGIKVSIKKQPFQISYEYMGRSLIAEGKGYIKTDSTEILDFEIGKEEVLFGGGARAIGMNRRGHRLELYNRAHYGYETKSALMNFTIPLVISSKGYAIHFDNPAIGFLDLDSKKDNTLQYEAIGGRKTYQVIAGNNLRDVTVVYTKLTGRQPMPPRWSFGNFASRFGYHSEEEVRNVVAKFKEDSIPLDALVLDIYWFGKDIKGHMGNLEFLSDSFPTPKKMIKDLKEDGVKTILITEPFVLSTSKRWKEADTNGYLGKNKAGATYAYDFYFGNTGIIDIYNSKAKEWFWSFYKRFTDEYNVAGWWGDLGEPEVHPSDLLHATGSADEVHNIYGHDWARLVYEGYQKDFPKKRPFILMRAGYSGSQKYGMIPWSGDVSRSWGGLQSQTEIALQMGMQGMGYMHSDLGGFAGGEEFDAELYTRWLQYGVFQPIFRPHAQEHIAPEPVFHDKKTLQLAKQSIELRYKLLPYNYTLAFINNQKGLPLMRPVSFDTATDSSDLLIHTNYLWGENLLVAPVTSSGLKTMDIKFPESGVWFDFYTDKRYESGIKTVELFEDHIPTFAKAGAFIPMIDVVMTTDAYTTQKLNLHYYHDDSVEKASEILYEDDGITPQAFEKNQYELIKFNAINNKKELSFNYSSTIGKQYSGKQRDITLVIHNVQNKPKETLVDNSAHAFEYNQEQRQLIIISRWDSQQKQEITLKF</sequence>
<name>A0A5S5C6N2_9FLAO</name>
<dbReference type="CDD" id="cd14752">
    <property type="entry name" value="GH31_N"/>
    <property type="match status" value="1"/>
</dbReference>
<dbReference type="InterPro" id="IPR025887">
    <property type="entry name" value="Glyco_hydro_31_N_dom"/>
</dbReference>
<keyword evidence="2" id="KW-0326">Glycosidase</keyword>
<dbReference type="Gene3D" id="2.60.40.1180">
    <property type="entry name" value="Golgi alpha-mannosidase II"/>
    <property type="match status" value="2"/>
</dbReference>
<dbReference type="Pfam" id="PF13802">
    <property type="entry name" value="Gal_mutarotas_2"/>
    <property type="match status" value="1"/>
</dbReference>
<dbReference type="RefSeq" id="WP_148781963.1">
    <property type="nucleotide sequence ID" value="NZ_VNHU01000003.1"/>
</dbReference>
<dbReference type="Proteomes" id="UP000324376">
    <property type="component" value="Unassembled WGS sequence"/>
</dbReference>
<dbReference type="InterPro" id="IPR051816">
    <property type="entry name" value="Glycosyl_Hydrolase_31"/>
</dbReference>
<dbReference type="InterPro" id="IPR011013">
    <property type="entry name" value="Gal_mutarotase_sf_dom"/>
</dbReference>
<evidence type="ECO:0000259" key="3">
    <source>
        <dbReference type="Pfam" id="PF01055"/>
    </source>
</evidence>
<dbReference type="InterPro" id="IPR000322">
    <property type="entry name" value="Glyco_hydro_31_TIM"/>
</dbReference>
<keyword evidence="2" id="KW-0378">Hydrolase</keyword>
<dbReference type="OrthoDB" id="176168at2"/>
<dbReference type="SUPFAM" id="SSF74650">
    <property type="entry name" value="Galactose mutarotase-like"/>
    <property type="match status" value="1"/>
</dbReference>
<dbReference type="Pfam" id="PF01055">
    <property type="entry name" value="Glyco_hydro_31_2nd"/>
    <property type="match status" value="1"/>
</dbReference>
<comment type="similarity">
    <text evidence="1 2">Belongs to the glycosyl hydrolase 31 family.</text>
</comment>
<dbReference type="InterPro" id="IPR013780">
    <property type="entry name" value="Glyco_hydro_b"/>
</dbReference>
<evidence type="ECO:0000259" key="4">
    <source>
        <dbReference type="Pfam" id="PF13802"/>
    </source>
</evidence>
<feature type="domain" description="Glycoside hydrolase family 31 TIM barrel" evidence="3">
    <location>
        <begin position="251"/>
        <end position="572"/>
    </location>
</feature>
<dbReference type="Gene3D" id="2.60.40.1760">
    <property type="entry name" value="glycosyl hydrolase (family 31)"/>
    <property type="match status" value="1"/>
</dbReference>
<feature type="domain" description="Glycoside hydrolase family 31 N-terminal" evidence="4">
    <location>
        <begin position="49"/>
        <end position="208"/>
    </location>
</feature>
<evidence type="ECO:0000256" key="2">
    <source>
        <dbReference type="RuleBase" id="RU361185"/>
    </source>
</evidence>
<accession>A0A5S5C6N2</accession>